<sequence>MDLLRETRGTLSGDPYSFEEPLRLTGETLYSNFYINGMRHSEGLPTNWDSIINKGDSLVAQLEEGNQFDPFAVKVLTIDDMHVGYIPGIYAQAVHALLKNQEKVKLTVKQVRPNFTPQWWVKVELAATVEMNNPNQYYRKNLDSFIFKEIA</sequence>
<evidence type="ECO:0000259" key="3">
    <source>
        <dbReference type="SMART" id="SM00910"/>
    </source>
</evidence>
<organism evidence="4 5">
    <name type="scientific">Alkalibacillus silvisoli</name>
    <dbReference type="NCBI Taxonomy" id="392823"/>
    <lineage>
        <taxon>Bacteria</taxon>
        <taxon>Bacillati</taxon>
        <taxon>Bacillota</taxon>
        <taxon>Bacilli</taxon>
        <taxon>Bacillales</taxon>
        <taxon>Bacillaceae</taxon>
        <taxon>Alkalibacillus</taxon>
    </lineage>
</organism>
<dbReference type="EMBL" id="BAAACZ010000027">
    <property type="protein sequence ID" value="GAA0469572.1"/>
    <property type="molecule type" value="Genomic_DNA"/>
</dbReference>
<accession>A0ABN1A7N4</accession>
<comment type="caution">
    <text evidence="4">The sequence shown here is derived from an EMBL/GenBank/DDBJ whole genome shotgun (WGS) entry which is preliminary data.</text>
</comment>
<keyword evidence="5" id="KW-1185">Reference proteome</keyword>
<protein>
    <recommendedName>
        <fullName evidence="3">HIRAN domain-containing protein</fullName>
    </recommendedName>
</protein>
<evidence type="ECO:0000313" key="5">
    <source>
        <dbReference type="Proteomes" id="UP001500740"/>
    </source>
</evidence>
<dbReference type="SMART" id="SM00910">
    <property type="entry name" value="HIRAN"/>
    <property type="match status" value="1"/>
</dbReference>
<gene>
    <name evidence="4" type="ORF">GCM10008935_26790</name>
</gene>
<evidence type="ECO:0000313" key="4">
    <source>
        <dbReference type="EMBL" id="GAA0469572.1"/>
    </source>
</evidence>
<evidence type="ECO:0000256" key="2">
    <source>
        <dbReference type="ARBA" id="ARBA00022801"/>
    </source>
</evidence>
<dbReference type="Gene3D" id="3.30.70.2330">
    <property type="match status" value="1"/>
</dbReference>
<keyword evidence="1" id="KW-0479">Metal-binding</keyword>
<feature type="domain" description="HIRAN" evidence="3">
    <location>
        <begin position="28"/>
        <end position="129"/>
    </location>
</feature>
<dbReference type="Proteomes" id="UP001500740">
    <property type="component" value="Unassembled WGS sequence"/>
</dbReference>
<reference evidence="4 5" key="1">
    <citation type="journal article" date="2019" name="Int. J. Syst. Evol. Microbiol.">
        <title>The Global Catalogue of Microorganisms (GCM) 10K type strain sequencing project: providing services to taxonomists for standard genome sequencing and annotation.</title>
        <authorList>
            <consortium name="The Broad Institute Genomics Platform"/>
            <consortium name="The Broad Institute Genome Sequencing Center for Infectious Disease"/>
            <person name="Wu L."/>
            <person name="Ma J."/>
        </authorList>
    </citation>
    <scope>NUCLEOTIDE SEQUENCE [LARGE SCALE GENOMIC DNA]</scope>
    <source>
        <strain evidence="4 5">JCM 14193</strain>
    </source>
</reference>
<proteinExistence type="predicted"/>
<keyword evidence="2" id="KW-0378">Hydrolase</keyword>
<evidence type="ECO:0000256" key="1">
    <source>
        <dbReference type="ARBA" id="ARBA00022723"/>
    </source>
</evidence>
<dbReference type="Pfam" id="PF08797">
    <property type="entry name" value="HIRAN"/>
    <property type="match status" value="1"/>
</dbReference>
<dbReference type="InterPro" id="IPR014905">
    <property type="entry name" value="HIRAN"/>
</dbReference>
<name>A0ABN1A7N4_9BACI</name>